<accession>A0A0P9RBX4</accession>
<sequence>MRSAMPDIQVKTIKGFDSEGTYVKRGSTITVDEFRASDLHANGLIEDYKVKKNAEPSNKKSPEPENKSGQKPPNKPKAD</sequence>
<protein>
    <submittedName>
        <fullName evidence="2">Uncharacterized protein</fullName>
    </submittedName>
</protein>
<dbReference type="AlphaFoldDB" id="A0A0P9RBX4"/>
<dbReference type="Proteomes" id="UP000267908">
    <property type="component" value="Unassembled WGS sequence"/>
</dbReference>
<organism evidence="2 3">
    <name type="scientific">Pseudomonas syringae pv. delphinii</name>
    <dbReference type="NCBI Taxonomy" id="192088"/>
    <lineage>
        <taxon>Bacteria</taxon>
        <taxon>Pseudomonadati</taxon>
        <taxon>Pseudomonadota</taxon>
        <taxon>Gammaproteobacteria</taxon>
        <taxon>Pseudomonadales</taxon>
        <taxon>Pseudomonadaceae</taxon>
        <taxon>Pseudomonas</taxon>
    </lineage>
</organism>
<proteinExistence type="predicted"/>
<name>A0A0P9RBX4_9PSED</name>
<gene>
    <name evidence="2" type="ORF">ALQ28_03898</name>
</gene>
<comment type="caution">
    <text evidence="2">The sequence shown here is derived from an EMBL/GenBank/DDBJ whole genome shotgun (WGS) entry which is preliminary data.</text>
</comment>
<feature type="region of interest" description="Disordered" evidence="1">
    <location>
        <begin position="42"/>
        <end position="79"/>
    </location>
</feature>
<dbReference type="EMBL" id="RBQG01000030">
    <property type="protein sequence ID" value="RMP18271.1"/>
    <property type="molecule type" value="Genomic_DNA"/>
</dbReference>
<evidence type="ECO:0000313" key="2">
    <source>
        <dbReference type="EMBL" id="RMP18271.1"/>
    </source>
</evidence>
<feature type="compositionally biased region" description="Basic and acidic residues" evidence="1">
    <location>
        <begin position="46"/>
        <end position="68"/>
    </location>
</feature>
<evidence type="ECO:0000313" key="3">
    <source>
        <dbReference type="Proteomes" id="UP000267908"/>
    </source>
</evidence>
<reference evidence="2 3" key="1">
    <citation type="submission" date="2018-08" db="EMBL/GenBank/DDBJ databases">
        <title>Recombination of ecologically and evolutionarily significant loci maintains genetic cohesion in the Pseudomonas syringae species complex.</title>
        <authorList>
            <person name="Dillon M."/>
            <person name="Thakur S."/>
            <person name="Almeida R.N.D."/>
            <person name="Weir B.S."/>
            <person name="Guttman D.S."/>
        </authorList>
    </citation>
    <scope>NUCLEOTIDE SEQUENCE [LARGE SCALE GENOMIC DNA]</scope>
    <source>
        <strain evidence="2 3">ICMP 4330</strain>
    </source>
</reference>
<evidence type="ECO:0000256" key="1">
    <source>
        <dbReference type="SAM" id="MobiDB-lite"/>
    </source>
</evidence>